<evidence type="ECO:0000313" key="3">
    <source>
        <dbReference type="EMBL" id="MDN3919402.1"/>
    </source>
</evidence>
<gene>
    <name evidence="3" type="ORF">QWJ38_03810</name>
</gene>
<proteinExistence type="predicted"/>
<feature type="region of interest" description="Disordered" evidence="1">
    <location>
        <begin position="1"/>
        <end position="22"/>
    </location>
</feature>
<keyword evidence="4" id="KW-1185">Reference proteome</keyword>
<feature type="domain" description="DUF6471" evidence="2">
    <location>
        <begin position="23"/>
        <end position="88"/>
    </location>
</feature>
<comment type="caution">
    <text evidence="3">The sequence shown here is derived from an EMBL/GenBank/DDBJ whole genome shotgun (WGS) entry which is preliminary data.</text>
</comment>
<evidence type="ECO:0000259" key="2">
    <source>
        <dbReference type="Pfam" id="PF20075"/>
    </source>
</evidence>
<sequence>MTIDRQGTAAQSELTGRDSEPFAEEAKRILKAEMVRRGFSFKRLAAVLATQDDGPTESTQTLINKVNRGRFSFAFFIRVCRAMGMKTVDIAPLKFAPEQSEPSE</sequence>
<dbReference type="Pfam" id="PF20075">
    <property type="entry name" value="DUF6471"/>
    <property type="match status" value="1"/>
</dbReference>
<dbReference type="Proteomes" id="UP001228044">
    <property type="component" value="Unassembled WGS sequence"/>
</dbReference>
<evidence type="ECO:0000256" key="1">
    <source>
        <dbReference type="SAM" id="MobiDB-lite"/>
    </source>
</evidence>
<dbReference type="RefSeq" id="WP_290357706.1">
    <property type="nucleotide sequence ID" value="NZ_JAUHHC010000001.1"/>
</dbReference>
<name>A0ABT8DMQ5_9BURK</name>
<organism evidence="3 4">
    <name type="scientific">Roseateles violae</name>
    <dbReference type="NCBI Taxonomy" id="3058042"/>
    <lineage>
        <taxon>Bacteria</taxon>
        <taxon>Pseudomonadati</taxon>
        <taxon>Pseudomonadota</taxon>
        <taxon>Betaproteobacteria</taxon>
        <taxon>Burkholderiales</taxon>
        <taxon>Sphaerotilaceae</taxon>
        <taxon>Roseateles</taxon>
    </lineage>
</organism>
<evidence type="ECO:0000313" key="4">
    <source>
        <dbReference type="Proteomes" id="UP001228044"/>
    </source>
</evidence>
<reference evidence="3 4" key="1">
    <citation type="submission" date="2023-06" db="EMBL/GenBank/DDBJ databases">
        <title>Pelomonas sp. PFR6 16S ribosomal RNA gene Genome sequencing and assembly.</title>
        <authorList>
            <person name="Woo H."/>
        </authorList>
    </citation>
    <scope>NUCLEOTIDE SEQUENCE [LARGE SCALE GENOMIC DNA]</scope>
    <source>
        <strain evidence="3 4">PFR6</strain>
    </source>
</reference>
<accession>A0ABT8DMQ5</accession>
<dbReference type="InterPro" id="IPR045526">
    <property type="entry name" value="DUF6471"/>
</dbReference>
<dbReference type="EMBL" id="JAUHHC010000001">
    <property type="protein sequence ID" value="MDN3919402.1"/>
    <property type="molecule type" value="Genomic_DNA"/>
</dbReference>
<protein>
    <submittedName>
        <fullName evidence="3">DUF6471 domain-containing protein</fullName>
    </submittedName>
</protein>